<evidence type="ECO:0000256" key="3">
    <source>
        <dbReference type="ARBA" id="ARBA00022801"/>
    </source>
</evidence>
<comment type="caution">
    <text evidence="6">The sequence shown here is derived from an EMBL/GenBank/DDBJ whole genome shotgun (WGS) entry which is preliminary data.</text>
</comment>
<name>A0A830HTJ7_9CHLO</name>
<dbReference type="OrthoDB" id="374045at2759"/>
<evidence type="ECO:0000259" key="5">
    <source>
        <dbReference type="SMART" id="SM01131"/>
    </source>
</evidence>
<dbReference type="Gene3D" id="3.10.310.20">
    <property type="entry name" value="DHHA2 domain"/>
    <property type="match status" value="1"/>
</dbReference>
<dbReference type="GO" id="GO:0005737">
    <property type="term" value="C:cytoplasm"/>
    <property type="evidence" value="ECO:0007669"/>
    <property type="project" value="InterPro"/>
</dbReference>
<dbReference type="InterPro" id="IPR001667">
    <property type="entry name" value="DDH_dom"/>
</dbReference>
<dbReference type="Gene3D" id="3.90.1640.10">
    <property type="entry name" value="inorganic pyrophosphatase (n-terminal core)"/>
    <property type="match status" value="1"/>
</dbReference>
<dbReference type="InterPro" id="IPR004097">
    <property type="entry name" value="DHHA2"/>
</dbReference>
<accession>A0A830HTJ7</accession>
<keyword evidence="4" id="KW-0464">Manganese</keyword>
<dbReference type="SMART" id="SM01131">
    <property type="entry name" value="DHHA2"/>
    <property type="match status" value="1"/>
</dbReference>
<dbReference type="GO" id="GO:0046872">
    <property type="term" value="F:metal ion binding"/>
    <property type="evidence" value="ECO:0007669"/>
    <property type="project" value="UniProtKB-KW"/>
</dbReference>
<dbReference type="PANTHER" id="PTHR47618">
    <property type="entry name" value="BIFUNCTIONAL OLIGORIBONUCLEASE AND PAP PHOSPHATASE NRNA"/>
    <property type="match status" value="1"/>
</dbReference>
<proteinExistence type="predicted"/>
<dbReference type="SUPFAM" id="SSF64182">
    <property type="entry name" value="DHH phosphoesterases"/>
    <property type="match status" value="1"/>
</dbReference>
<evidence type="ECO:0000256" key="2">
    <source>
        <dbReference type="ARBA" id="ARBA00022723"/>
    </source>
</evidence>
<dbReference type="AlphaFoldDB" id="A0A830HTJ7"/>
<comment type="cofactor">
    <cofactor evidence="1">
        <name>Mn(2+)</name>
        <dbReference type="ChEBI" id="CHEBI:29035"/>
    </cofactor>
</comment>
<dbReference type="PANTHER" id="PTHR47618:SF1">
    <property type="entry name" value="BIFUNCTIONAL OLIGORIBONUCLEASE AND PAP PHOSPHATASE NRNA"/>
    <property type="match status" value="1"/>
</dbReference>
<dbReference type="EMBL" id="BNJQ01000027">
    <property type="protein sequence ID" value="GHP10003.1"/>
    <property type="molecule type" value="Genomic_DNA"/>
</dbReference>
<evidence type="ECO:0000256" key="1">
    <source>
        <dbReference type="ARBA" id="ARBA00001936"/>
    </source>
</evidence>
<organism evidence="6 7">
    <name type="scientific">Pycnococcus provasolii</name>
    <dbReference type="NCBI Taxonomy" id="41880"/>
    <lineage>
        <taxon>Eukaryota</taxon>
        <taxon>Viridiplantae</taxon>
        <taxon>Chlorophyta</taxon>
        <taxon>Pseudoscourfieldiophyceae</taxon>
        <taxon>Pseudoscourfieldiales</taxon>
        <taxon>Pycnococcaceae</taxon>
        <taxon>Pycnococcus</taxon>
    </lineage>
</organism>
<gene>
    <name evidence="6" type="ORF">PPROV_000873600</name>
</gene>
<sequence>MCQTGMIRRGRGFVHFLISDSGLFSRLCRFSLSFSALMADPPDNNAYASASLADASLADASLAAAAAASSATGGAGIEGWPLSSTRPLSAKSWGSFTNLLETATAISQTMPSDAMKAMDDYRIAVERIAQKIVERTADPTEGAFIEETFAYKRLKGVCFVGHVKTDLDSVAGAIGAANLFDGLACRSEDNLNGEITYVLNEVANVEVPPLFDDTAGAGLPDENGEKRNVCLVDHNEPKQMVPSLASDMGRIIGCIDHHALSEGFASSKPLLIDIRPWGSMSTIITHLYIRLSSPISKSIARLLMCAILSDTLALRSVTTTDADRFAVAMLAKLGEIESPDTVAKQMFKNKTRWICNLGPYAMVRGDQKDFTVEGWKMGIAVLEVTDTTPVLAIADKLLLELRILKKEKGDRRGKENDVTAQLDFAFLFVVDVVKQCSVLLVCGGREYALASKAFPGCEFHVAKEGMGKAPGTTIALNQTLCDVGSLVSRKAQFVPALSQALASNFTCHRTRVTDPSYKQGTSGALLDRVLSNRQAEVRVSLDGQQLERDVRVAESALYDQKW</sequence>
<dbReference type="InterPro" id="IPR051319">
    <property type="entry name" value="Oligoribo/pAp-PDE_c-di-AMP_PDE"/>
</dbReference>
<dbReference type="GO" id="GO:0016462">
    <property type="term" value="F:pyrophosphatase activity"/>
    <property type="evidence" value="ECO:0007669"/>
    <property type="project" value="InterPro"/>
</dbReference>
<keyword evidence="2" id="KW-0479">Metal-binding</keyword>
<dbReference type="Pfam" id="PF01368">
    <property type="entry name" value="DHH"/>
    <property type="match status" value="1"/>
</dbReference>
<dbReference type="InterPro" id="IPR038763">
    <property type="entry name" value="DHH_sf"/>
</dbReference>
<evidence type="ECO:0000313" key="7">
    <source>
        <dbReference type="Proteomes" id="UP000660262"/>
    </source>
</evidence>
<protein>
    <recommendedName>
        <fullName evidence="5">DHHA2 domain-containing protein</fullName>
    </recommendedName>
</protein>
<evidence type="ECO:0000313" key="6">
    <source>
        <dbReference type="EMBL" id="GHP10003.1"/>
    </source>
</evidence>
<keyword evidence="3" id="KW-0378">Hydrolase</keyword>
<reference evidence="6" key="1">
    <citation type="submission" date="2020-10" db="EMBL/GenBank/DDBJ databases">
        <title>Unveiling of a novel bifunctional photoreceptor, Dualchrome1, isolated from a cosmopolitan green alga.</title>
        <authorList>
            <person name="Suzuki S."/>
            <person name="Kawachi M."/>
        </authorList>
    </citation>
    <scope>NUCLEOTIDE SEQUENCE</scope>
    <source>
        <strain evidence="6">NIES 2893</strain>
    </source>
</reference>
<feature type="domain" description="DHHA2" evidence="5">
    <location>
        <begin position="343"/>
        <end position="501"/>
    </location>
</feature>
<keyword evidence="7" id="KW-1185">Reference proteome</keyword>
<dbReference type="Proteomes" id="UP000660262">
    <property type="component" value="Unassembled WGS sequence"/>
</dbReference>
<dbReference type="Pfam" id="PF02833">
    <property type="entry name" value="DHHA2"/>
    <property type="match status" value="1"/>
</dbReference>
<evidence type="ECO:0000256" key="4">
    <source>
        <dbReference type="ARBA" id="ARBA00023211"/>
    </source>
</evidence>
<dbReference type="InterPro" id="IPR038222">
    <property type="entry name" value="DHHA2_dom_sf"/>
</dbReference>